<evidence type="ECO:0000313" key="2">
    <source>
        <dbReference type="Proteomes" id="UP001596282"/>
    </source>
</evidence>
<keyword evidence="2" id="KW-1185">Reference proteome</keyword>
<evidence type="ECO:0000313" key="1">
    <source>
        <dbReference type="EMBL" id="MFC6182252.1"/>
    </source>
</evidence>
<sequence length="43" mass="4795">MKNGSAKDKKDRISIRINHQRHLAAQAVAEDLAEIAQPNSLKQ</sequence>
<dbReference type="EMBL" id="JBHSSC010000044">
    <property type="protein sequence ID" value="MFC6182252.1"/>
    <property type="molecule type" value="Genomic_DNA"/>
</dbReference>
<accession>A0ABW1S4A1</accession>
<dbReference type="Proteomes" id="UP001596282">
    <property type="component" value="Unassembled WGS sequence"/>
</dbReference>
<reference evidence="2" key="1">
    <citation type="journal article" date="2019" name="Int. J. Syst. Evol. Microbiol.">
        <title>The Global Catalogue of Microorganisms (GCM) 10K type strain sequencing project: providing services to taxonomists for standard genome sequencing and annotation.</title>
        <authorList>
            <consortium name="The Broad Institute Genomics Platform"/>
            <consortium name="The Broad Institute Genome Sequencing Center for Infectious Disease"/>
            <person name="Wu L."/>
            <person name="Ma J."/>
        </authorList>
    </citation>
    <scope>NUCLEOTIDE SEQUENCE [LARGE SCALE GENOMIC DNA]</scope>
    <source>
        <strain evidence="2">CCM 8933</strain>
    </source>
</reference>
<gene>
    <name evidence="1" type="ORF">ACFP5Y_13530</name>
</gene>
<dbReference type="RefSeq" id="WP_263390545.1">
    <property type="nucleotide sequence ID" value="NZ_BJDJ01000002.1"/>
</dbReference>
<proteinExistence type="predicted"/>
<organism evidence="1 2">
    <name type="scientific">Lactiplantibacillus daowaiensis</name>
    <dbReference type="NCBI Taxonomy" id="2559918"/>
    <lineage>
        <taxon>Bacteria</taxon>
        <taxon>Bacillati</taxon>
        <taxon>Bacillota</taxon>
        <taxon>Bacilli</taxon>
        <taxon>Lactobacillales</taxon>
        <taxon>Lactobacillaceae</taxon>
        <taxon>Lactiplantibacillus</taxon>
    </lineage>
</organism>
<name>A0ABW1S4A1_9LACO</name>
<comment type="caution">
    <text evidence="1">The sequence shown here is derived from an EMBL/GenBank/DDBJ whole genome shotgun (WGS) entry which is preliminary data.</text>
</comment>
<protein>
    <submittedName>
        <fullName evidence="1">Uncharacterized protein</fullName>
    </submittedName>
</protein>